<evidence type="ECO:0000259" key="1">
    <source>
        <dbReference type="PROSITE" id="PS51186"/>
    </source>
</evidence>
<keyword evidence="3" id="KW-1185">Reference proteome</keyword>
<evidence type="ECO:0000313" key="3">
    <source>
        <dbReference type="Proteomes" id="UP000007013"/>
    </source>
</evidence>
<gene>
    <name evidence="2" type="ordered locus">Oter_1833</name>
</gene>
<dbReference type="GO" id="GO:0016747">
    <property type="term" value="F:acyltransferase activity, transferring groups other than amino-acyl groups"/>
    <property type="evidence" value="ECO:0007669"/>
    <property type="project" value="InterPro"/>
</dbReference>
<organism evidence="2 3">
    <name type="scientific">Opitutus terrae (strain DSM 11246 / JCM 15787 / PB90-1)</name>
    <dbReference type="NCBI Taxonomy" id="452637"/>
    <lineage>
        <taxon>Bacteria</taxon>
        <taxon>Pseudomonadati</taxon>
        <taxon>Verrucomicrobiota</taxon>
        <taxon>Opitutia</taxon>
        <taxon>Opitutales</taxon>
        <taxon>Opitutaceae</taxon>
        <taxon>Opitutus</taxon>
    </lineage>
</organism>
<dbReference type="Pfam" id="PF13302">
    <property type="entry name" value="Acetyltransf_3"/>
    <property type="match status" value="1"/>
</dbReference>
<dbReference type="HOGENOM" id="CLU_113231_4_0_0"/>
<dbReference type="InterPro" id="IPR000182">
    <property type="entry name" value="GNAT_dom"/>
</dbReference>
<protein>
    <submittedName>
        <fullName evidence="2">GCN5-related N-acetyltransferase</fullName>
    </submittedName>
</protein>
<dbReference type="RefSeq" id="WP_012374653.1">
    <property type="nucleotide sequence ID" value="NC_010571.1"/>
</dbReference>
<dbReference type="KEGG" id="ote:Oter_1833"/>
<dbReference type="SUPFAM" id="SSF55729">
    <property type="entry name" value="Acyl-CoA N-acyltransferases (Nat)"/>
    <property type="match status" value="1"/>
</dbReference>
<dbReference type="PANTHER" id="PTHR39173:SF1">
    <property type="entry name" value="ACETYLTRANSFERASE"/>
    <property type="match status" value="1"/>
</dbReference>
<dbReference type="eggNOG" id="COG3981">
    <property type="taxonomic scope" value="Bacteria"/>
</dbReference>
<dbReference type="OrthoDB" id="9797989at2"/>
<sequence length="165" mass="19007">MSGPQPARFRFLNPGRLRERDLELVLVHAAPADPAKRHVPEYWFEMRHPGKSTALGLIRLRIGSARRLRCAGHIGYEVKPRYRGHRYAARSCWLLLPLARAHGLAAVWLTVDPKNIPSQRTCERIGAQFIESVRIPQSHEMYALGARYRRRYRLRTAISTMMGRA</sequence>
<dbReference type="PROSITE" id="PS51186">
    <property type="entry name" value="GNAT"/>
    <property type="match status" value="1"/>
</dbReference>
<dbReference type="AlphaFoldDB" id="B1ZX05"/>
<feature type="domain" description="N-acetyltransferase" evidence="1">
    <location>
        <begin position="1"/>
        <end position="151"/>
    </location>
</feature>
<dbReference type="STRING" id="452637.Oter_1833"/>
<keyword evidence="2" id="KW-0808">Transferase</keyword>
<dbReference type="InterPro" id="IPR016181">
    <property type="entry name" value="Acyl_CoA_acyltransferase"/>
</dbReference>
<reference evidence="2 3" key="1">
    <citation type="journal article" date="2011" name="J. Bacteriol.">
        <title>Genome sequence of the verrucomicrobium Opitutus terrae PB90-1, an abundant inhabitant of rice paddy soil ecosystems.</title>
        <authorList>
            <person name="van Passel M.W."/>
            <person name="Kant R."/>
            <person name="Palva A."/>
            <person name="Copeland A."/>
            <person name="Lucas S."/>
            <person name="Lapidus A."/>
            <person name="Glavina del Rio T."/>
            <person name="Pitluck S."/>
            <person name="Goltsman E."/>
            <person name="Clum A."/>
            <person name="Sun H."/>
            <person name="Schmutz J."/>
            <person name="Larimer F.W."/>
            <person name="Land M.L."/>
            <person name="Hauser L."/>
            <person name="Kyrpides N."/>
            <person name="Mikhailova N."/>
            <person name="Richardson P.P."/>
            <person name="Janssen P.H."/>
            <person name="de Vos W.M."/>
            <person name="Smidt H."/>
        </authorList>
    </citation>
    <scope>NUCLEOTIDE SEQUENCE [LARGE SCALE GENOMIC DNA]</scope>
    <source>
        <strain evidence="3">DSM 11246 / JCM 15787 / PB90-1</strain>
    </source>
</reference>
<proteinExistence type="predicted"/>
<dbReference type="PANTHER" id="PTHR39173">
    <property type="entry name" value="ACETYLTRANSFERASE"/>
    <property type="match status" value="1"/>
</dbReference>
<accession>B1ZX05</accession>
<name>B1ZX05_OPITP</name>
<dbReference type="Gene3D" id="3.40.630.30">
    <property type="match status" value="1"/>
</dbReference>
<dbReference type="Proteomes" id="UP000007013">
    <property type="component" value="Chromosome"/>
</dbReference>
<dbReference type="EMBL" id="CP001032">
    <property type="protein sequence ID" value="ACB75116.1"/>
    <property type="molecule type" value="Genomic_DNA"/>
</dbReference>
<evidence type="ECO:0000313" key="2">
    <source>
        <dbReference type="EMBL" id="ACB75116.1"/>
    </source>
</evidence>